<feature type="transmembrane region" description="Helical" evidence="6">
    <location>
        <begin position="132"/>
        <end position="151"/>
    </location>
</feature>
<evidence type="ECO:0008006" key="10">
    <source>
        <dbReference type="Google" id="ProtNLM"/>
    </source>
</evidence>
<dbReference type="PANTHER" id="PTHR14255:SF3">
    <property type="entry name" value="SULFITE EXPORTER TAUE_SAFE FAMILY PROTEIN 5-RELATED"/>
    <property type="match status" value="1"/>
</dbReference>
<feature type="signal peptide" evidence="7">
    <location>
        <begin position="1"/>
        <end position="16"/>
    </location>
</feature>
<comment type="caution">
    <text evidence="8">The sequence shown here is derived from an EMBL/GenBank/DDBJ whole genome shotgun (WGS) entry which is preliminary data.</text>
</comment>
<dbReference type="Pfam" id="PF01925">
    <property type="entry name" value="TauE"/>
    <property type="match status" value="2"/>
</dbReference>
<evidence type="ECO:0000256" key="5">
    <source>
        <dbReference type="SAM" id="MobiDB-lite"/>
    </source>
</evidence>
<feature type="transmembrane region" description="Helical" evidence="6">
    <location>
        <begin position="93"/>
        <end position="120"/>
    </location>
</feature>
<evidence type="ECO:0000256" key="7">
    <source>
        <dbReference type="SAM" id="SignalP"/>
    </source>
</evidence>
<feature type="transmembrane region" description="Helical" evidence="6">
    <location>
        <begin position="299"/>
        <end position="317"/>
    </location>
</feature>
<protein>
    <recommendedName>
        <fullName evidence="10">Sulfite exporter TauE/SafE</fullName>
    </recommendedName>
</protein>
<evidence type="ECO:0000256" key="3">
    <source>
        <dbReference type="ARBA" id="ARBA00022989"/>
    </source>
</evidence>
<organism evidence="8 9">
    <name type="scientific">Aureococcus anophagefferens</name>
    <name type="common">Harmful bloom alga</name>
    <dbReference type="NCBI Taxonomy" id="44056"/>
    <lineage>
        <taxon>Eukaryota</taxon>
        <taxon>Sar</taxon>
        <taxon>Stramenopiles</taxon>
        <taxon>Ochrophyta</taxon>
        <taxon>Pelagophyceae</taxon>
        <taxon>Pelagomonadales</taxon>
        <taxon>Pelagomonadaceae</taxon>
        <taxon>Aureococcus</taxon>
    </lineage>
</organism>
<dbReference type="Proteomes" id="UP001363151">
    <property type="component" value="Unassembled WGS sequence"/>
</dbReference>
<gene>
    <name evidence="8" type="ORF">SO694_00088135</name>
</gene>
<keyword evidence="2 6" id="KW-0812">Transmembrane</keyword>
<evidence type="ECO:0000313" key="9">
    <source>
        <dbReference type="Proteomes" id="UP001363151"/>
    </source>
</evidence>
<feature type="chain" id="PRO_5046576690" description="Sulfite exporter TauE/SafE" evidence="7">
    <location>
        <begin position="17"/>
        <end position="521"/>
    </location>
</feature>
<keyword evidence="4 6" id="KW-0472">Membrane</keyword>
<evidence type="ECO:0000256" key="2">
    <source>
        <dbReference type="ARBA" id="ARBA00022692"/>
    </source>
</evidence>
<accession>A0ABR1G327</accession>
<evidence type="ECO:0000256" key="1">
    <source>
        <dbReference type="ARBA" id="ARBA00004141"/>
    </source>
</evidence>
<dbReference type="InterPro" id="IPR002781">
    <property type="entry name" value="TM_pro_TauE-like"/>
</dbReference>
<keyword evidence="3 6" id="KW-1133">Transmembrane helix</keyword>
<sequence length="521" mass="55520">MMARAVWATLLVAAHAASTTPSFHEQRLLWEDKSIDKSDASSVGVAGGECYKGKTDCPFSTRCKKVKEKENGKTVWKHRCKHKALFPLNGMDIATIVMLIVATALAAGGGIGGGGLLVPIYSIVGGFPTTQATALSLATISGGSIANLYTYTQRYHPNPTLRRPLIDYDASLLFCPALLAGTMFGGLFSVMFPPWLVVICLVVLLGYSGKRTVKKGIAKWNAESAKQKKLSDEEGEMELVDKSPMADAEEKAGGDEETAVAALEDVPLGVENPLKPGLTEAQSVRLTTIRKAESRLCQWSNWGYTSLLWGLVLGFAILRGGRGGESAIPGLECGDGLYWGLFVINLVILLVATYFLRIRTLNAAEEKTALGHEPLEGDLAWDKKTTAVYPALCVFAGVAAGLLGIGGGMVLGPLLVELGCLPQPIAATSAYVVFITATAGLAQVTILGLLPGDYALLFSCFGVFATFLGQTAVDYVVKKYKKDAIVILVIGAIMIIALVLMAYNGIMQMIYAENYGFSPLC</sequence>
<dbReference type="PANTHER" id="PTHR14255">
    <property type="entry name" value="CEREBLON"/>
    <property type="match status" value="1"/>
</dbReference>
<proteinExistence type="predicted"/>
<reference evidence="8 9" key="1">
    <citation type="submission" date="2024-03" db="EMBL/GenBank/DDBJ databases">
        <title>Aureococcus anophagefferens CCMP1851 and Kratosvirus quantuckense: Draft genome of a second virus-susceptible host strain in the model system.</title>
        <authorList>
            <person name="Chase E."/>
            <person name="Truchon A.R."/>
            <person name="Schepens W."/>
            <person name="Wilhelm S.W."/>
        </authorList>
    </citation>
    <scope>NUCLEOTIDE SEQUENCE [LARGE SCALE GENOMIC DNA]</scope>
    <source>
        <strain evidence="8 9">CCMP1851</strain>
    </source>
</reference>
<keyword evidence="9" id="KW-1185">Reference proteome</keyword>
<feature type="transmembrane region" description="Helical" evidence="6">
    <location>
        <begin position="391"/>
        <end position="416"/>
    </location>
</feature>
<feature type="transmembrane region" description="Helical" evidence="6">
    <location>
        <begin position="428"/>
        <end position="447"/>
    </location>
</feature>
<feature type="transmembrane region" description="Helical" evidence="6">
    <location>
        <begin position="485"/>
        <end position="503"/>
    </location>
</feature>
<feature type="transmembrane region" description="Helical" evidence="6">
    <location>
        <begin position="171"/>
        <end position="204"/>
    </location>
</feature>
<evidence type="ECO:0000256" key="4">
    <source>
        <dbReference type="ARBA" id="ARBA00023136"/>
    </source>
</evidence>
<evidence type="ECO:0000313" key="8">
    <source>
        <dbReference type="EMBL" id="KAK7247751.1"/>
    </source>
</evidence>
<comment type="subcellular location">
    <subcellularLocation>
        <location evidence="1">Membrane</location>
        <topology evidence="1">Multi-pass membrane protein</topology>
    </subcellularLocation>
</comment>
<dbReference type="EMBL" id="JBBJCI010000128">
    <property type="protein sequence ID" value="KAK7247751.1"/>
    <property type="molecule type" value="Genomic_DNA"/>
</dbReference>
<name>A0ABR1G327_AURAN</name>
<feature type="transmembrane region" description="Helical" evidence="6">
    <location>
        <begin position="454"/>
        <end position="473"/>
    </location>
</feature>
<keyword evidence="7" id="KW-0732">Signal</keyword>
<feature type="transmembrane region" description="Helical" evidence="6">
    <location>
        <begin position="337"/>
        <end position="356"/>
    </location>
</feature>
<evidence type="ECO:0000256" key="6">
    <source>
        <dbReference type="SAM" id="Phobius"/>
    </source>
</evidence>
<feature type="region of interest" description="Disordered" evidence="5">
    <location>
        <begin position="229"/>
        <end position="251"/>
    </location>
</feature>